<keyword evidence="1" id="KW-0808">Transferase</keyword>
<evidence type="ECO:0000313" key="2">
    <source>
        <dbReference type="Proteomes" id="UP000805649"/>
    </source>
</evidence>
<comment type="caution">
    <text evidence="1">The sequence shown here is derived from an EMBL/GenBank/DDBJ whole genome shotgun (WGS) entry which is preliminary data.</text>
</comment>
<sequence>MSDSRNAEDSFEETLAPSLISVRSSIRDYPKENGRTYHRLSEGNLQHQVWLSTWRDQLCMSPMQENAKRVLDIGTGTGLWAIEFADLHPEATVTGIDLSPIQPDYVPPNCIFEIEDADKDWRWTIPFDFIFVRHMNSCFESWEKLLAQAFEHLEPGGYIELQDNAFPIQCPDDSMPEHSAIARWSSLLVEGTNRIGRPIDTPSRFKQLLEEAGFEDVVEHKKIWPVSPWPANKRLREMGWWSQAAAIAGLEVSTLALFTRVLGWSKEEVQEFCEEVKEELLDTSVHAYFNVYCVYGRKPYYA</sequence>
<evidence type="ECO:0000313" key="1">
    <source>
        <dbReference type="EMBL" id="KAL0932917.1"/>
    </source>
</evidence>
<organism evidence="1 2">
    <name type="scientific">Colletotrichum truncatum</name>
    <name type="common">Anthracnose fungus</name>
    <name type="synonym">Colletotrichum capsici</name>
    <dbReference type="NCBI Taxonomy" id="5467"/>
    <lineage>
        <taxon>Eukaryota</taxon>
        <taxon>Fungi</taxon>
        <taxon>Dikarya</taxon>
        <taxon>Ascomycota</taxon>
        <taxon>Pezizomycotina</taxon>
        <taxon>Sordariomycetes</taxon>
        <taxon>Hypocreomycetidae</taxon>
        <taxon>Glomerellales</taxon>
        <taxon>Glomerellaceae</taxon>
        <taxon>Colletotrichum</taxon>
        <taxon>Colletotrichum truncatum species complex</taxon>
    </lineage>
</organism>
<accession>A0ACC3YM78</accession>
<dbReference type="Proteomes" id="UP000805649">
    <property type="component" value="Unassembled WGS sequence"/>
</dbReference>
<reference evidence="1 2" key="1">
    <citation type="journal article" date="2020" name="Phytopathology">
        <title>Genome Sequence Resources of Colletotrichum truncatum, C. plurivorum, C. musicola, and C. sojae: Four Species Pathogenic to Soybean (Glycine max).</title>
        <authorList>
            <person name="Rogerio F."/>
            <person name="Boufleur T.R."/>
            <person name="Ciampi-Guillardi M."/>
            <person name="Sukno S.A."/>
            <person name="Thon M.R."/>
            <person name="Massola Junior N.S."/>
            <person name="Baroncelli R."/>
        </authorList>
    </citation>
    <scope>NUCLEOTIDE SEQUENCE [LARGE SCALE GENOMIC DNA]</scope>
    <source>
        <strain evidence="1 2">CMES1059</strain>
    </source>
</reference>
<name>A0ACC3YM78_COLTU</name>
<dbReference type="EMBL" id="VUJX02000008">
    <property type="protein sequence ID" value="KAL0932917.1"/>
    <property type="molecule type" value="Genomic_DNA"/>
</dbReference>
<proteinExistence type="predicted"/>
<keyword evidence="2" id="KW-1185">Reference proteome</keyword>
<keyword evidence="1" id="KW-0489">Methyltransferase</keyword>
<gene>
    <name evidence="1" type="ORF">CTRU02_211880</name>
</gene>
<protein>
    <submittedName>
        <fullName evidence="1">Methyltransferase domain-containing protein</fullName>
    </submittedName>
</protein>